<dbReference type="InterPro" id="IPR029058">
    <property type="entry name" value="AB_hydrolase_fold"/>
</dbReference>
<feature type="domain" description="Thioesterase TesA-like" evidence="3">
    <location>
        <begin position="22"/>
        <end position="237"/>
    </location>
</feature>
<organism evidence="4 5">
    <name type="scientific">Streptomyces antimicrobicus</name>
    <dbReference type="NCBI Taxonomy" id="2883108"/>
    <lineage>
        <taxon>Bacteria</taxon>
        <taxon>Bacillati</taxon>
        <taxon>Actinomycetota</taxon>
        <taxon>Actinomycetes</taxon>
        <taxon>Kitasatosporales</taxon>
        <taxon>Streptomycetaceae</taxon>
        <taxon>Streptomyces</taxon>
    </lineage>
</organism>
<evidence type="ECO:0000256" key="2">
    <source>
        <dbReference type="ARBA" id="ARBA00022801"/>
    </source>
</evidence>
<dbReference type="RefSeq" id="WP_226724638.1">
    <property type="nucleotide sequence ID" value="NZ_JAJAUY010000005.1"/>
</dbReference>
<evidence type="ECO:0000313" key="5">
    <source>
        <dbReference type="Proteomes" id="UP001199054"/>
    </source>
</evidence>
<dbReference type="EMBL" id="JAJAUY010000005">
    <property type="protein sequence ID" value="MCB5178246.1"/>
    <property type="molecule type" value="Genomic_DNA"/>
</dbReference>
<dbReference type="Proteomes" id="UP001199054">
    <property type="component" value="Unassembled WGS sequence"/>
</dbReference>
<comment type="similarity">
    <text evidence="1">Belongs to the thioesterase family.</text>
</comment>
<dbReference type="PANTHER" id="PTHR11487">
    <property type="entry name" value="THIOESTERASE"/>
    <property type="match status" value="1"/>
</dbReference>
<evidence type="ECO:0000313" key="4">
    <source>
        <dbReference type="EMBL" id="MCB5178246.1"/>
    </source>
</evidence>
<name>A0ABS8B0U5_9ACTN</name>
<keyword evidence="2 4" id="KW-0378">Hydrolase</keyword>
<dbReference type="SUPFAM" id="SSF53474">
    <property type="entry name" value="alpha/beta-Hydrolases"/>
    <property type="match status" value="1"/>
</dbReference>
<dbReference type="SMART" id="SM00824">
    <property type="entry name" value="PKS_TE"/>
    <property type="match status" value="1"/>
</dbReference>
<dbReference type="GO" id="GO:0016787">
    <property type="term" value="F:hydrolase activity"/>
    <property type="evidence" value="ECO:0007669"/>
    <property type="project" value="UniProtKB-KW"/>
</dbReference>
<dbReference type="InterPro" id="IPR001031">
    <property type="entry name" value="Thioesterase"/>
</dbReference>
<sequence length="246" mass="26184">MTVTQDWLRCVTPRPEAAVRLICLPHAGGSASFYAGWGALLPQAEVHAVAYPGRAHRFDDPLAEDLVEMAREIADAIAPLADKPLALFGHSMGAAVALETARALEAVGIRVAHLFASGSRNGPLPGPLPPPSEDPAELVEQLVRLGGTDPELAKDPDFQDLVLPYTLGDGKLFHAYRMSEEPLLRCPVTCVVGDADDDADIRPWAKIAPEGFVEHIVAGDHFYLSESPPHEIIAATLGGHGEGQDA</sequence>
<dbReference type="Pfam" id="PF00975">
    <property type="entry name" value="Thioesterase"/>
    <property type="match status" value="1"/>
</dbReference>
<dbReference type="InterPro" id="IPR012223">
    <property type="entry name" value="TEII"/>
</dbReference>
<comment type="caution">
    <text evidence="4">The sequence shown here is derived from an EMBL/GenBank/DDBJ whole genome shotgun (WGS) entry which is preliminary data.</text>
</comment>
<dbReference type="InterPro" id="IPR020802">
    <property type="entry name" value="TesA-like"/>
</dbReference>
<protein>
    <submittedName>
        <fullName evidence="4">Alpha/beta fold hydrolase</fullName>
    </submittedName>
</protein>
<keyword evidence="5" id="KW-1185">Reference proteome</keyword>
<gene>
    <name evidence="4" type="ORF">LG632_02425</name>
</gene>
<reference evidence="4 5" key="1">
    <citation type="submission" date="2021-10" db="EMBL/GenBank/DDBJ databases">
        <title>Streptomyces sp. strain SMC 277, a novel streptomycete isolated from soil.</title>
        <authorList>
            <person name="Chanama M."/>
        </authorList>
    </citation>
    <scope>NUCLEOTIDE SEQUENCE [LARGE SCALE GENOMIC DNA]</scope>
    <source>
        <strain evidence="4 5">SMC 277</strain>
    </source>
</reference>
<evidence type="ECO:0000256" key="1">
    <source>
        <dbReference type="ARBA" id="ARBA00007169"/>
    </source>
</evidence>
<dbReference type="Gene3D" id="3.40.50.1820">
    <property type="entry name" value="alpha/beta hydrolase"/>
    <property type="match status" value="1"/>
</dbReference>
<dbReference type="PANTHER" id="PTHR11487:SF0">
    <property type="entry name" value="S-ACYL FATTY ACID SYNTHASE THIOESTERASE, MEDIUM CHAIN"/>
    <property type="match status" value="1"/>
</dbReference>
<evidence type="ECO:0000259" key="3">
    <source>
        <dbReference type="SMART" id="SM00824"/>
    </source>
</evidence>
<proteinExistence type="inferred from homology"/>
<accession>A0ABS8B0U5</accession>